<evidence type="ECO:0000256" key="1">
    <source>
        <dbReference type="SAM" id="SignalP"/>
    </source>
</evidence>
<accession>A0A2M3ZRD4</accession>
<sequence>MITEPLLDPLDLLHLLLLGITCVRQQQLGKVRLTDVPVLVRVLAHELERQDFALQLLLKVEELLDRQLLVILGPKEVGRQGRIHTFKRVARVRVISVSVTDTRLLAD</sequence>
<dbReference type="AlphaFoldDB" id="A0A2M3ZRD4"/>
<organism evidence="2">
    <name type="scientific">Anopheles braziliensis</name>
    <dbReference type="NCBI Taxonomy" id="58242"/>
    <lineage>
        <taxon>Eukaryota</taxon>
        <taxon>Metazoa</taxon>
        <taxon>Ecdysozoa</taxon>
        <taxon>Arthropoda</taxon>
        <taxon>Hexapoda</taxon>
        <taxon>Insecta</taxon>
        <taxon>Pterygota</taxon>
        <taxon>Neoptera</taxon>
        <taxon>Endopterygota</taxon>
        <taxon>Diptera</taxon>
        <taxon>Nematocera</taxon>
        <taxon>Culicoidea</taxon>
        <taxon>Culicidae</taxon>
        <taxon>Anophelinae</taxon>
        <taxon>Anopheles</taxon>
    </lineage>
</organism>
<reference evidence="2" key="1">
    <citation type="submission" date="2018-01" db="EMBL/GenBank/DDBJ databases">
        <title>An insight into the sialome of Amazonian anophelines.</title>
        <authorList>
            <person name="Ribeiro J.M."/>
            <person name="Scarpassa V."/>
            <person name="Calvo E."/>
        </authorList>
    </citation>
    <scope>NUCLEOTIDE SEQUENCE</scope>
    <source>
        <tissue evidence="2">Salivary glands</tissue>
    </source>
</reference>
<protein>
    <submittedName>
        <fullName evidence="2">Putative secreted peptide</fullName>
    </submittedName>
</protein>
<dbReference type="EMBL" id="GGFM01010312">
    <property type="protein sequence ID" value="MBW31063.1"/>
    <property type="molecule type" value="Transcribed_RNA"/>
</dbReference>
<proteinExistence type="predicted"/>
<evidence type="ECO:0000313" key="2">
    <source>
        <dbReference type="EMBL" id="MBW31063.1"/>
    </source>
</evidence>
<name>A0A2M3ZRD4_9DIPT</name>
<feature type="chain" id="PRO_5014850258" evidence="1">
    <location>
        <begin position="26"/>
        <end position="107"/>
    </location>
</feature>
<feature type="signal peptide" evidence="1">
    <location>
        <begin position="1"/>
        <end position="25"/>
    </location>
</feature>
<keyword evidence="1" id="KW-0732">Signal</keyword>